<dbReference type="NCBIfam" id="TIGR03356">
    <property type="entry name" value="BGL"/>
    <property type="match status" value="1"/>
</dbReference>
<evidence type="ECO:0000256" key="2">
    <source>
        <dbReference type="ARBA" id="ARBA00010838"/>
    </source>
</evidence>
<feature type="binding site" evidence="10">
    <location>
        <position position="183"/>
    </location>
    <ligand>
        <name>substrate</name>
    </ligand>
</feature>
<dbReference type="InterPro" id="IPR033132">
    <property type="entry name" value="GH_1_N_CS"/>
</dbReference>
<protein>
    <recommendedName>
        <fullName evidence="3 11">Beta-glucosidase</fullName>
        <ecNumber evidence="3 11">3.2.1.21</ecNumber>
    </recommendedName>
</protein>
<dbReference type="GO" id="GO:0030245">
    <property type="term" value="P:cellulose catabolic process"/>
    <property type="evidence" value="ECO:0007669"/>
    <property type="project" value="UniProtKB-KW"/>
</dbReference>
<dbReference type="PROSITE" id="PS00653">
    <property type="entry name" value="GLYCOSYL_HYDROL_F1_2"/>
    <property type="match status" value="1"/>
</dbReference>
<dbReference type="PANTHER" id="PTHR10353">
    <property type="entry name" value="GLYCOSYL HYDROLASE"/>
    <property type="match status" value="1"/>
</dbReference>
<sequence>MAVVCCSYTRYMHQFPQHFTRQDFGDNFKWGVAISAFQNEGAALVDGKGKSIWDVFSTQKGKIKDRSHAQTATDFYNRYTTDIFLARQLGFSIFRFSISWPRLIPGGTGAINNSGIAFYHRVIDTCLQAGLIPYVTLYHWDLPHALEQKGGWVHRGTVFAFEEFVRVCAREYGDKVKNWIVLNEPFGFTSLGYMLGVHAPGKFGLSYFLPAVHHAALAQAAGGQVLREMVKDAVIGTTYSCSHMVPYTQNEQDIQAAARADALFNRLFIEPALGLGYPVDAFPMLQRIERRYALWRDWDKLAFNFDYIGLQYYFPLTVRYNAFMPNLQLSEVKASSRQVPLTGLGWEISSKGLYDILHQFSAYKGVKKIIITEGGAAFPDRIAGGDVFDQQRIDYFQEYLGAVLQARRDGMPVEGFFVWTLLDNFEWTEGYRARFGLVHVDFETQQRTVKASGKWFRQFLQGGAMAGDGATGLSQ</sequence>
<evidence type="ECO:0000256" key="9">
    <source>
        <dbReference type="PIRSR" id="PIRSR617736-1"/>
    </source>
</evidence>
<dbReference type="Pfam" id="PF00232">
    <property type="entry name" value="Glyco_hydro_1"/>
    <property type="match status" value="1"/>
</dbReference>
<proteinExistence type="inferred from homology"/>
<dbReference type="FunFam" id="3.20.20.80:FF:000004">
    <property type="entry name" value="Beta-glucosidase 6-phospho-beta-glucosidase"/>
    <property type="match status" value="1"/>
</dbReference>
<accession>A0A1C3ZJG0</accession>
<feature type="binding site" evidence="10">
    <location>
        <position position="419"/>
    </location>
    <ligand>
        <name>substrate</name>
    </ligand>
</feature>
<dbReference type="GO" id="GO:0008422">
    <property type="term" value="F:beta-glucosidase activity"/>
    <property type="evidence" value="ECO:0007669"/>
    <property type="project" value="UniProtKB-EC"/>
</dbReference>
<gene>
    <name evidence="12" type="ORF">GA0116948_101426</name>
</gene>
<dbReference type="Gene3D" id="3.20.20.80">
    <property type="entry name" value="Glycosidases"/>
    <property type="match status" value="1"/>
</dbReference>
<dbReference type="EMBL" id="FMAR01000001">
    <property type="protein sequence ID" value="SCB82491.1"/>
    <property type="molecule type" value="Genomic_DNA"/>
</dbReference>
<feature type="binding site" evidence="10">
    <location>
        <begin position="426"/>
        <end position="427"/>
    </location>
    <ligand>
        <name>substrate</name>
    </ligand>
</feature>
<keyword evidence="7 11" id="KW-0326">Glycosidase</keyword>
<dbReference type="GO" id="GO:0005829">
    <property type="term" value="C:cytosol"/>
    <property type="evidence" value="ECO:0007669"/>
    <property type="project" value="TreeGrafter"/>
</dbReference>
<evidence type="ECO:0000256" key="5">
    <source>
        <dbReference type="ARBA" id="ARBA00023001"/>
    </source>
</evidence>
<evidence type="ECO:0000256" key="1">
    <source>
        <dbReference type="ARBA" id="ARBA00000448"/>
    </source>
</evidence>
<feature type="binding site" evidence="10">
    <location>
        <position position="38"/>
    </location>
    <ligand>
        <name>substrate</name>
    </ligand>
</feature>
<dbReference type="PRINTS" id="PR00131">
    <property type="entry name" value="GLHYDRLASE1"/>
</dbReference>
<dbReference type="AlphaFoldDB" id="A0A1C3ZJG0"/>
<feature type="active site" description="Nucleophile" evidence="9">
    <location>
        <position position="373"/>
    </location>
</feature>
<comment type="similarity">
    <text evidence="2 11">Belongs to the glycosyl hydrolase 1 family.</text>
</comment>
<feature type="active site" description="Proton donor" evidence="9">
    <location>
        <position position="184"/>
    </location>
</feature>
<evidence type="ECO:0000256" key="8">
    <source>
        <dbReference type="ARBA" id="ARBA00023326"/>
    </source>
</evidence>
<evidence type="ECO:0000256" key="10">
    <source>
        <dbReference type="PIRSR" id="PIRSR617736-2"/>
    </source>
</evidence>
<evidence type="ECO:0000256" key="7">
    <source>
        <dbReference type="ARBA" id="ARBA00023295"/>
    </source>
</evidence>
<evidence type="ECO:0000313" key="13">
    <source>
        <dbReference type="Proteomes" id="UP000242818"/>
    </source>
</evidence>
<comment type="catalytic activity">
    <reaction evidence="1 11">
        <text>Hydrolysis of terminal, non-reducing beta-D-glucosyl residues with release of beta-D-glucose.</text>
        <dbReference type="EC" id="3.2.1.21"/>
    </reaction>
</comment>
<evidence type="ECO:0000256" key="6">
    <source>
        <dbReference type="ARBA" id="ARBA00023277"/>
    </source>
</evidence>
<dbReference type="Proteomes" id="UP000242818">
    <property type="component" value="Unassembled WGS sequence"/>
</dbReference>
<feature type="binding site" evidence="10">
    <location>
        <position position="139"/>
    </location>
    <ligand>
        <name>substrate</name>
    </ligand>
</feature>
<keyword evidence="4 11" id="KW-0378">Hydrolase</keyword>
<reference evidence="12 13" key="1">
    <citation type="submission" date="2016-08" db="EMBL/GenBank/DDBJ databases">
        <authorList>
            <person name="Seilhamer J.J."/>
        </authorList>
    </citation>
    <scope>NUCLEOTIDE SEQUENCE [LARGE SCALE GENOMIC DNA]</scope>
    <source>
        <strain evidence="12 13">A37T2</strain>
    </source>
</reference>
<keyword evidence="5" id="KW-0136">Cellulose degradation</keyword>
<organism evidence="12 13">
    <name type="scientific">Chitinophaga costaii</name>
    <dbReference type="NCBI Taxonomy" id="1335309"/>
    <lineage>
        <taxon>Bacteria</taxon>
        <taxon>Pseudomonadati</taxon>
        <taxon>Bacteroidota</taxon>
        <taxon>Chitinophagia</taxon>
        <taxon>Chitinophagales</taxon>
        <taxon>Chitinophagaceae</taxon>
        <taxon>Chitinophaga</taxon>
    </lineage>
</organism>
<dbReference type="InterPro" id="IPR017736">
    <property type="entry name" value="Glyco_hydro_1_beta-glucosidase"/>
</dbReference>
<evidence type="ECO:0000256" key="4">
    <source>
        <dbReference type="ARBA" id="ARBA00022801"/>
    </source>
</evidence>
<dbReference type="STRING" id="1335309.GA0116948_101426"/>
<dbReference type="InterPro" id="IPR017853">
    <property type="entry name" value="GH"/>
</dbReference>
<dbReference type="InterPro" id="IPR001360">
    <property type="entry name" value="Glyco_hydro_1"/>
</dbReference>
<dbReference type="PANTHER" id="PTHR10353:SF36">
    <property type="entry name" value="LP05116P"/>
    <property type="match status" value="1"/>
</dbReference>
<keyword evidence="8" id="KW-0624">Polysaccharide degradation</keyword>
<dbReference type="SUPFAM" id="SSF51445">
    <property type="entry name" value="(Trans)glycosidases"/>
    <property type="match status" value="1"/>
</dbReference>
<evidence type="ECO:0000256" key="3">
    <source>
        <dbReference type="ARBA" id="ARBA00012744"/>
    </source>
</evidence>
<name>A0A1C3ZJG0_9BACT</name>
<evidence type="ECO:0000256" key="11">
    <source>
        <dbReference type="RuleBase" id="RU361175"/>
    </source>
</evidence>
<keyword evidence="6" id="KW-0119">Carbohydrate metabolism</keyword>
<dbReference type="EC" id="3.2.1.21" evidence="3 11"/>
<evidence type="ECO:0000313" key="12">
    <source>
        <dbReference type="EMBL" id="SCB82491.1"/>
    </source>
</evidence>
<keyword evidence="13" id="KW-1185">Reference proteome</keyword>
<feature type="binding site" evidence="10">
    <location>
        <position position="313"/>
    </location>
    <ligand>
        <name>substrate</name>
    </ligand>
</feature>